<dbReference type="InterPro" id="IPR046960">
    <property type="entry name" value="PPR_At4g14850-like_plant"/>
</dbReference>
<evidence type="ECO:0000313" key="3">
    <source>
        <dbReference type="EMBL" id="CAI9088114.1"/>
    </source>
</evidence>
<evidence type="ECO:0000313" key="4">
    <source>
        <dbReference type="Proteomes" id="UP001161247"/>
    </source>
</evidence>
<dbReference type="PROSITE" id="PS51375">
    <property type="entry name" value="PPR"/>
    <property type="match status" value="1"/>
</dbReference>
<sequence>MYAKCGCIDCSYEVYKNLAGKKDVVTWRAIISAFSIHGDAEKCIQLFDDMIGSGIMPNKVIFVAILSACSHAGLVELGFHFFDQMVHKFNISPSIEHYGCMVDLLGRAGRLAEAEDFISRMTLKPNSVIWGALLSGCILHKDMRRGALAVNELISLGPLSADRYKQVIKFFAAMGMEENVNQI</sequence>
<proteinExistence type="predicted"/>
<dbReference type="InterPro" id="IPR011990">
    <property type="entry name" value="TPR-like_helical_dom_sf"/>
</dbReference>
<evidence type="ECO:0000256" key="1">
    <source>
        <dbReference type="ARBA" id="ARBA00022737"/>
    </source>
</evidence>
<dbReference type="NCBIfam" id="TIGR00756">
    <property type="entry name" value="PPR"/>
    <property type="match status" value="2"/>
</dbReference>
<dbReference type="Pfam" id="PF13041">
    <property type="entry name" value="PPR_2"/>
    <property type="match status" value="1"/>
</dbReference>
<reference evidence="3" key="1">
    <citation type="submission" date="2023-03" db="EMBL/GenBank/DDBJ databases">
        <authorList>
            <person name="Julca I."/>
        </authorList>
    </citation>
    <scope>NUCLEOTIDE SEQUENCE</scope>
</reference>
<dbReference type="InterPro" id="IPR002885">
    <property type="entry name" value="PPR_rpt"/>
</dbReference>
<dbReference type="Proteomes" id="UP001161247">
    <property type="component" value="Chromosome 1"/>
</dbReference>
<name>A0AAV1BXP5_OLDCO</name>
<dbReference type="GO" id="GO:0003723">
    <property type="term" value="F:RNA binding"/>
    <property type="evidence" value="ECO:0007669"/>
    <property type="project" value="InterPro"/>
</dbReference>
<dbReference type="PANTHER" id="PTHR47926">
    <property type="entry name" value="PENTATRICOPEPTIDE REPEAT-CONTAINING PROTEIN"/>
    <property type="match status" value="1"/>
</dbReference>
<protein>
    <submittedName>
        <fullName evidence="3">OLC1v1022359C1</fullName>
    </submittedName>
</protein>
<dbReference type="AlphaFoldDB" id="A0AAV1BXP5"/>
<dbReference type="GO" id="GO:0009451">
    <property type="term" value="P:RNA modification"/>
    <property type="evidence" value="ECO:0007669"/>
    <property type="project" value="InterPro"/>
</dbReference>
<keyword evidence="1" id="KW-0677">Repeat</keyword>
<keyword evidence="4" id="KW-1185">Reference proteome</keyword>
<accession>A0AAV1BXP5</accession>
<organism evidence="3 4">
    <name type="scientific">Oldenlandia corymbosa var. corymbosa</name>
    <dbReference type="NCBI Taxonomy" id="529605"/>
    <lineage>
        <taxon>Eukaryota</taxon>
        <taxon>Viridiplantae</taxon>
        <taxon>Streptophyta</taxon>
        <taxon>Embryophyta</taxon>
        <taxon>Tracheophyta</taxon>
        <taxon>Spermatophyta</taxon>
        <taxon>Magnoliopsida</taxon>
        <taxon>eudicotyledons</taxon>
        <taxon>Gunneridae</taxon>
        <taxon>Pentapetalae</taxon>
        <taxon>asterids</taxon>
        <taxon>lamiids</taxon>
        <taxon>Gentianales</taxon>
        <taxon>Rubiaceae</taxon>
        <taxon>Rubioideae</taxon>
        <taxon>Spermacoceae</taxon>
        <taxon>Hedyotis-Oldenlandia complex</taxon>
        <taxon>Oldenlandia</taxon>
    </lineage>
</organism>
<dbReference type="FunFam" id="1.25.40.10:FF:000242">
    <property type="entry name" value="Pentatricopeptide repeat-containing protein"/>
    <property type="match status" value="1"/>
</dbReference>
<feature type="repeat" description="PPR" evidence="2">
    <location>
        <begin position="23"/>
        <end position="57"/>
    </location>
</feature>
<dbReference type="Gene3D" id="1.25.40.10">
    <property type="entry name" value="Tetratricopeptide repeat domain"/>
    <property type="match status" value="1"/>
</dbReference>
<dbReference type="PANTHER" id="PTHR47926:SF529">
    <property type="entry name" value="TETRATRICOPEPTIDE-LIKE HELICAL DOMAIN SUPERFAMILY"/>
    <property type="match status" value="1"/>
</dbReference>
<dbReference type="EMBL" id="OX459118">
    <property type="protein sequence ID" value="CAI9088114.1"/>
    <property type="molecule type" value="Genomic_DNA"/>
</dbReference>
<gene>
    <name evidence="3" type="ORF">OLC1_LOCUS762</name>
</gene>
<evidence type="ECO:0000256" key="2">
    <source>
        <dbReference type="PROSITE-ProRule" id="PRU00708"/>
    </source>
</evidence>
<dbReference type="Pfam" id="PF01535">
    <property type="entry name" value="PPR"/>
    <property type="match status" value="1"/>
</dbReference>